<dbReference type="Proteomes" id="UP000076405">
    <property type="component" value="Chromosome"/>
</dbReference>
<dbReference type="AlphaFoldDB" id="A0A0R2H6B7"/>
<feature type="transmembrane region" description="Helical" evidence="1">
    <location>
        <begin position="130"/>
        <end position="155"/>
    </location>
</feature>
<keyword evidence="1" id="KW-1133">Transmembrane helix</keyword>
<sequence length="240" mass="28367">MFFESKKKLVIIYLFLIIFLAAYWVSLNRFAPNIITSFQSFHTIEDTVANYHYDVGQATIFSLIFATIILKSYLNIYMSELIRSDTQKYYWRFIKSVCIQAMIFTIVFEGVDLVMLFIRVQHSLLFDPVILLALGIRYLVFWGYYIIQGSLLFLVMQYSKNALVTIFIVPFINVITLKFCRTFEYTHPISSMNTIDWLWKGHFDWFTILTALLQIVIIIALLAIWNIQRLRKEDLLEIAK</sequence>
<evidence type="ECO:0000313" key="2">
    <source>
        <dbReference type="EMBL" id="AMV62494.1"/>
    </source>
</evidence>
<dbReference type="EMBL" id="CP012288">
    <property type="protein sequence ID" value="AMV67642.1"/>
    <property type="molecule type" value="Genomic_DNA"/>
</dbReference>
<evidence type="ECO:0000313" key="3">
    <source>
        <dbReference type="EMBL" id="AMV67642.1"/>
    </source>
</evidence>
<organism evidence="2 5">
    <name type="scientific">Pediococcus damnosus</name>
    <dbReference type="NCBI Taxonomy" id="51663"/>
    <lineage>
        <taxon>Bacteria</taxon>
        <taxon>Bacillati</taxon>
        <taxon>Bacillota</taxon>
        <taxon>Bacilli</taxon>
        <taxon>Lactobacillales</taxon>
        <taxon>Lactobacillaceae</taxon>
        <taxon>Pediococcus</taxon>
    </lineage>
</organism>
<protein>
    <submittedName>
        <fullName evidence="2">Uncharacterized protein</fullName>
    </submittedName>
</protein>
<evidence type="ECO:0000313" key="5">
    <source>
        <dbReference type="Proteomes" id="UP000076405"/>
    </source>
</evidence>
<dbReference type="EMBL" id="CP012275">
    <property type="protein sequence ID" value="AMV62494.1"/>
    <property type="molecule type" value="Genomic_DNA"/>
</dbReference>
<keyword evidence="4" id="KW-1185">Reference proteome</keyword>
<dbReference type="OrthoDB" id="9899095at2"/>
<feature type="transmembrane region" description="Helical" evidence="1">
    <location>
        <begin position="55"/>
        <end position="76"/>
    </location>
</feature>
<keyword evidence="1" id="KW-0812">Transmembrane</keyword>
<dbReference type="Proteomes" id="UP000076244">
    <property type="component" value="Chromosome"/>
</dbReference>
<name>A0A0R2H6B7_9LACO</name>
<proteinExistence type="predicted"/>
<dbReference type="RefSeq" id="WP_046870799.1">
    <property type="nucleotide sequence ID" value="NZ_CP012275.1"/>
</dbReference>
<accession>A0A0R2H6B7</accession>
<keyword evidence="1" id="KW-0472">Membrane</keyword>
<feature type="transmembrane region" description="Helical" evidence="1">
    <location>
        <begin position="97"/>
        <end position="118"/>
    </location>
</feature>
<reference evidence="4 5" key="1">
    <citation type="journal article" date="2016" name="PLoS ONE">
        <title>The Identification of Novel Diagnostic Marker Genes for the Detection of Beer Spoiling Pediococcus damnosus Strains Using the BlAst Diagnostic Gene findEr.</title>
        <authorList>
            <person name="Behr J."/>
            <person name="Geissler A.J."/>
            <person name="Schmid J."/>
            <person name="Zehe A."/>
            <person name="Vogel R.F."/>
        </authorList>
    </citation>
    <scope>NUCLEOTIDE SEQUENCE [LARGE SCALE GENOMIC DNA]</scope>
    <source>
        <strain evidence="2 5">TMW 2.1533</strain>
        <strain evidence="3 4">TMW 2.1535</strain>
    </source>
</reference>
<evidence type="ECO:0000256" key="1">
    <source>
        <dbReference type="SAM" id="Phobius"/>
    </source>
</evidence>
<gene>
    <name evidence="2" type="ORF">ADU70_1000</name>
    <name evidence="3" type="ORF">ADU72_1717</name>
</gene>
<feature type="transmembrane region" description="Helical" evidence="1">
    <location>
        <begin position="162"/>
        <end position="185"/>
    </location>
</feature>
<dbReference type="KEGG" id="pdm:ADU72_1717"/>
<feature type="transmembrane region" description="Helical" evidence="1">
    <location>
        <begin position="205"/>
        <end position="225"/>
    </location>
</feature>
<evidence type="ECO:0000313" key="4">
    <source>
        <dbReference type="Proteomes" id="UP000076244"/>
    </source>
</evidence>
<feature type="transmembrane region" description="Helical" evidence="1">
    <location>
        <begin position="9"/>
        <end position="27"/>
    </location>
</feature>